<name>D7B0Z3_NOCDD</name>
<keyword evidence="2" id="KW-0812">Transmembrane</keyword>
<proteinExistence type="predicted"/>
<keyword evidence="2" id="KW-1133">Transmembrane helix</keyword>
<keyword evidence="4" id="KW-1185">Reference proteome</keyword>
<organism evidence="3 4">
    <name type="scientific">Nocardiopsis dassonvillei (strain ATCC 23218 / DSM 43111 / CIP 107115 / JCM 7437 / KCTC 9190 / NBRC 14626 / NCTC 10488 / NRRL B-5397 / IMRU 509)</name>
    <name type="common">Actinomadura dassonvillei</name>
    <dbReference type="NCBI Taxonomy" id="446468"/>
    <lineage>
        <taxon>Bacteria</taxon>
        <taxon>Bacillati</taxon>
        <taxon>Actinomycetota</taxon>
        <taxon>Actinomycetes</taxon>
        <taxon>Streptosporangiales</taxon>
        <taxon>Nocardiopsidaceae</taxon>
        <taxon>Nocardiopsis</taxon>
    </lineage>
</organism>
<accession>D7B0Z3</accession>
<feature type="region of interest" description="Disordered" evidence="1">
    <location>
        <begin position="102"/>
        <end position="138"/>
    </location>
</feature>
<dbReference type="STRING" id="446468.Ndas_2968"/>
<dbReference type="HOGENOM" id="CLU_168244_0_0_11"/>
<feature type="transmembrane region" description="Helical" evidence="2">
    <location>
        <begin position="6"/>
        <end position="30"/>
    </location>
</feature>
<keyword evidence="2" id="KW-0472">Membrane</keyword>
<dbReference type="EMBL" id="CP002040">
    <property type="protein sequence ID" value="ADH68378.1"/>
    <property type="molecule type" value="Genomic_DNA"/>
</dbReference>
<dbReference type="GeneID" id="91485524"/>
<evidence type="ECO:0000313" key="4">
    <source>
        <dbReference type="Proteomes" id="UP000002219"/>
    </source>
</evidence>
<feature type="transmembrane region" description="Helical" evidence="2">
    <location>
        <begin position="39"/>
        <end position="58"/>
    </location>
</feature>
<evidence type="ECO:0000256" key="1">
    <source>
        <dbReference type="SAM" id="MobiDB-lite"/>
    </source>
</evidence>
<reference evidence="3 4" key="1">
    <citation type="journal article" date="2010" name="Stand. Genomic Sci.">
        <title>Complete genome sequence of Nocardiopsis dassonvillei type strain (IMRU 509).</title>
        <authorList>
            <person name="Sun H."/>
            <person name="Lapidus A."/>
            <person name="Nolan M."/>
            <person name="Lucas S."/>
            <person name="Del Rio T.G."/>
            <person name="Tice H."/>
            <person name="Cheng J.F."/>
            <person name="Tapia R."/>
            <person name="Han C."/>
            <person name="Goodwin L."/>
            <person name="Pitluck S."/>
            <person name="Pagani I."/>
            <person name="Ivanova N."/>
            <person name="Mavromatis K."/>
            <person name="Mikhailova N."/>
            <person name="Pati A."/>
            <person name="Chen A."/>
            <person name="Palaniappan K."/>
            <person name="Land M."/>
            <person name="Hauser L."/>
            <person name="Chang Y.J."/>
            <person name="Jeffries C.D."/>
            <person name="Djao O.D."/>
            <person name="Rohde M."/>
            <person name="Sikorski J."/>
            <person name="Goker M."/>
            <person name="Woyke T."/>
            <person name="Bristow J."/>
            <person name="Eisen J.A."/>
            <person name="Markowitz V."/>
            <person name="Hugenholtz P."/>
            <person name="Kyrpides N.C."/>
            <person name="Klenk H.P."/>
        </authorList>
    </citation>
    <scope>NUCLEOTIDE SEQUENCE [LARGE SCALE GENOMIC DNA]</scope>
    <source>
        <strain evidence="4">ATCC 23218 / DSM 43111 / CIP 107115 / JCM 7437 / KCTC 9190 / NBRC 14626 / NCTC 10488 / NRRL B-5397 / IMRU 509</strain>
    </source>
</reference>
<gene>
    <name evidence="3" type="ordered locus">Ndas_2968</name>
</gene>
<feature type="transmembrane region" description="Helical" evidence="2">
    <location>
        <begin position="78"/>
        <end position="97"/>
    </location>
</feature>
<sequence length="138" mass="14377">MEAIGVPWFIAVRYLGPPLFLLAAGGALVLRRRPARPGLVWAALLVNLLAAALPFLWIGVQVLTGRADQTVHGLVMTLAQPAVAVAAWGLLLAAVVARPPGADRAGAVRPARGPDRADRSRARTGDGGEPERAPENVG</sequence>
<dbReference type="RefSeq" id="WP_013153985.1">
    <property type="nucleotide sequence ID" value="NC_014210.1"/>
</dbReference>
<evidence type="ECO:0000256" key="2">
    <source>
        <dbReference type="SAM" id="Phobius"/>
    </source>
</evidence>
<dbReference type="OrthoDB" id="3430465at2"/>
<dbReference type="KEGG" id="nda:Ndas_2968"/>
<protein>
    <submittedName>
        <fullName evidence="3">Uncharacterized protein</fullName>
    </submittedName>
</protein>
<feature type="compositionally biased region" description="Basic and acidic residues" evidence="1">
    <location>
        <begin position="112"/>
        <end position="138"/>
    </location>
</feature>
<dbReference type="AlphaFoldDB" id="D7B0Z3"/>
<evidence type="ECO:0000313" key="3">
    <source>
        <dbReference type="EMBL" id="ADH68378.1"/>
    </source>
</evidence>
<dbReference type="Proteomes" id="UP000002219">
    <property type="component" value="Chromosome 1"/>
</dbReference>